<evidence type="ECO:0000256" key="1">
    <source>
        <dbReference type="ARBA" id="ARBA00009410"/>
    </source>
</evidence>
<dbReference type="SUPFAM" id="SSF51905">
    <property type="entry name" value="FAD/NAD(P)-binding domain"/>
    <property type="match status" value="1"/>
</dbReference>
<comment type="similarity">
    <text evidence="1">Belongs to the DadA oxidoreductase family.</text>
</comment>
<feature type="domain" description="FAD dependent oxidoreductase" evidence="3">
    <location>
        <begin position="6"/>
        <end position="399"/>
    </location>
</feature>
<evidence type="ECO:0000313" key="4">
    <source>
        <dbReference type="EMBL" id="QEX16521.1"/>
    </source>
</evidence>
<dbReference type="EMBL" id="CP042906">
    <property type="protein sequence ID" value="QEX16521.1"/>
    <property type="molecule type" value="Genomic_DNA"/>
</dbReference>
<dbReference type="GO" id="GO:0008718">
    <property type="term" value="F:D-amino-acid dehydrogenase activity"/>
    <property type="evidence" value="ECO:0007669"/>
    <property type="project" value="TreeGrafter"/>
</dbReference>
<evidence type="ECO:0000259" key="3">
    <source>
        <dbReference type="Pfam" id="PF01266"/>
    </source>
</evidence>
<gene>
    <name evidence="4" type="ORF">FRZ44_18160</name>
</gene>
<dbReference type="InterPro" id="IPR036188">
    <property type="entry name" value="FAD/NAD-bd_sf"/>
</dbReference>
<accession>A0A5J6MHF3</accession>
<organism evidence="4 5">
    <name type="scientific">Hypericibacter terrae</name>
    <dbReference type="NCBI Taxonomy" id="2602015"/>
    <lineage>
        <taxon>Bacteria</taxon>
        <taxon>Pseudomonadati</taxon>
        <taxon>Pseudomonadota</taxon>
        <taxon>Alphaproteobacteria</taxon>
        <taxon>Rhodospirillales</taxon>
        <taxon>Dongiaceae</taxon>
        <taxon>Hypericibacter</taxon>
    </lineage>
</organism>
<evidence type="ECO:0000313" key="5">
    <source>
        <dbReference type="Proteomes" id="UP000326202"/>
    </source>
</evidence>
<dbReference type="Gene3D" id="3.50.50.60">
    <property type="entry name" value="FAD/NAD(P)-binding domain"/>
    <property type="match status" value="2"/>
</dbReference>
<name>A0A5J6MHF3_9PROT</name>
<reference evidence="4 5" key="1">
    <citation type="submission" date="2019-08" db="EMBL/GenBank/DDBJ databases">
        <title>Hyperibacter terrae gen. nov., sp. nov. and Hyperibacter viscosus sp. nov., two new members in the family Rhodospirillaceae isolated from the rhizosphere of Hypericum perforatum.</title>
        <authorList>
            <person name="Noviana Z."/>
        </authorList>
    </citation>
    <scope>NUCLEOTIDE SEQUENCE [LARGE SCALE GENOMIC DNA]</scope>
    <source>
        <strain evidence="4 5">R5913</strain>
    </source>
</reference>
<dbReference type="OrthoDB" id="9787190at2"/>
<dbReference type="Proteomes" id="UP000326202">
    <property type="component" value="Chromosome"/>
</dbReference>
<keyword evidence="5" id="KW-1185">Reference proteome</keyword>
<dbReference type="KEGG" id="htq:FRZ44_18160"/>
<sequence length="429" mass="45751">MNQNADAIIVGGGIAGAATAYYLAKAGLKPILCEKGEIAGEQSSRNWGFVRQQGRDPFEVPLMIECNRMWQGLSAELGTDLHWRQGGNLAMAADGKRLAALEGWLDVAKLYQLDSRILTNKQIRELIPGIEGHWVGGLYTPSDGQAEPAVVAPAFAQVARQLGAEIMTGCAVDEIVTAGGAVTGVRTERGELKAPIVICAAGAWSSRLLRRLGLSLPQLLIRGTVARTTPAPKITAAGVWGPEVAFRQRSDGSFNIAAGTGTDYDIVPDTLRHARAFWPNFRENRALFDLHFGPAFLKSLWSELRLSETGRHPFRAIRVMDPPANPDRVANALAGLKTVFPNLGPVSIVRSWAGNIDATPDAIPVLGGVEAVRGLLIATGLSGHGFGMGPIVGRLMAELAAKGKTSFDITGFRFSRFEEGATLGARSVV</sequence>
<dbReference type="RefSeq" id="WP_151176870.1">
    <property type="nucleotide sequence ID" value="NZ_CP042906.1"/>
</dbReference>
<dbReference type="Gene3D" id="3.30.9.10">
    <property type="entry name" value="D-Amino Acid Oxidase, subunit A, domain 2"/>
    <property type="match status" value="1"/>
</dbReference>
<dbReference type="InterPro" id="IPR006076">
    <property type="entry name" value="FAD-dep_OxRdtase"/>
</dbReference>
<dbReference type="AlphaFoldDB" id="A0A5J6MHF3"/>
<evidence type="ECO:0000256" key="2">
    <source>
        <dbReference type="ARBA" id="ARBA00023002"/>
    </source>
</evidence>
<keyword evidence="2" id="KW-0560">Oxidoreductase</keyword>
<proteinExistence type="inferred from homology"/>
<protein>
    <recommendedName>
        <fullName evidence="3">FAD dependent oxidoreductase domain-containing protein</fullName>
    </recommendedName>
</protein>
<dbReference type="GO" id="GO:0055130">
    <property type="term" value="P:D-alanine catabolic process"/>
    <property type="evidence" value="ECO:0007669"/>
    <property type="project" value="TreeGrafter"/>
</dbReference>
<dbReference type="PANTHER" id="PTHR13847">
    <property type="entry name" value="SARCOSINE DEHYDROGENASE-RELATED"/>
    <property type="match status" value="1"/>
</dbReference>
<dbReference type="GO" id="GO:0005737">
    <property type="term" value="C:cytoplasm"/>
    <property type="evidence" value="ECO:0007669"/>
    <property type="project" value="TreeGrafter"/>
</dbReference>
<dbReference type="PANTHER" id="PTHR13847:SF280">
    <property type="entry name" value="D-AMINO ACID DEHYDROGENASE"/>
    <property type="match status" value="1"/>
</dbReference>
<dbReference type="GO" id="GO:0005886">
    <property type="term" value="C:plasma membrane"/>
    <property type="evidence" value="ECO:0007669"/>
    <property type="project" value="TreeGrafter"/>
</dbReference>
<dbReference type="Pfam" id="PF01266">
    <property type="entry name" value="DAO"/>
    <property type="match status" value="1"/>
</dbReference>